<sequence length="100" mass="10796">MPSRICTYSIYVSSMATSASASDQCYTGGSGQCPAESFDARPSRSFQISMSESLPLSQSTWRSWSLEAHPPGHSSVDPSSELICDTRATCLRLSSCHPEL</sequence>
<accession>A0A6J3M253</accession>
<name>A0A6J3M253_9PEZI</name>
<gene>
    <name evidence="2" type="ORF">K489DRAFT_262645</name>
</gene>
<dbReference type="GeneID" id="54357855"/>
<protein>
    <submittedName>
        <fullName evidence="2">Uncharacterized protein</fullName>
    </submittedName>
</protein>
<keyword evidence="1" id="KW-1185">Reference proteome</keyword>
<reference evidence="2" key="2">
    <citation type="submission" date="2020-04" db="EMBL/GenBank/DDBJ databases">
        <authorList>
            <consortium name="NCBI Genome Project"/>
        </authorList>
    </citation>
    <scope>NUCLEOTIDE SEQUENCE</scope>
    <source>
        <strain evidence="2">CBS 342.82</strain>
    </source>
</reference>
<dbReference type="AlphaFoldDB" id="A0A6J3M253"/>
<proteinExistence type="predicted"/>
<evidence type="ECO:0000313" key="2">
    <source>
        <dbReference type="RefSeq" id="XP_033458038.1"/>
    </source>
</evidence>
<reference evidence="2" key="1">
    <citation type="submission" date="2020-01" db="EMBL/GenBank/DDBJ databases">
        <authorList>
            <consortium name="DOE Joint Genome Institute"/>
            <person name="Haridas S."/>
            <person name="Albert R."/>
            <person name="Binder M."/>
            <person name="Bloem J."/>
            <person name="Labutti K."/>
            <person name="Salamov A."/>
            <person name="Andreopoulos B."/>
            <person name="Baker S.E."/>
            <person name="Barry K."/>
            <person name="Bills G."/>
            <person name="Bluhm B.H."/>
            <person name="Cannon C."/>
            <person name="Castanera R."/>
            <person name="Culley D.E."/>
            <person name="Daum C."/>
            <person name="Ezra D."/>
            <person name="Gonzalez J.B."/>
            <person name="Henrissat B."/>
            <person name="Kuo A."/>
            <person name="Liang C."/>
            <person name="Lipzen A."/>
            <person name="Lutzoni F."/>
            <person name="Magnuson J."/>
            <person name="Mondo S."/>
            <person name="Nolan M."/>
            <person name="Ohm R."/>
            <person name="Pangilinan J."/>
            <person name="Park H.-J."/>
            <person name="Ramirez L."/>
            <person name="Alfaro M."/>
            <person name="Sun H."/>
            <person name="Tritt A."/>
            <person name="Yoshinaga Y."/>
            <person name="Zwiers L.-H."/>
            <person name="Turgeon B.G."/>
            <person name="Goodwin S.B."/>
            <person name="Spatafora J.W."/>
            <person name="Crous P.W."/>
            <person name="Grigoriev I.V."/>
        </authorList>
    </citation>
    <scope>NUCLEOTIDE SEQUENCE</scope>
    <source>
        <strain evidence="2">CBS 342.82</strain>
    </source>
</reference>
<reference evidence="2" key="3">
    <citation type="submission" date="2025-08" db="UniProtKB">
        <authorList>
            <consortium name="RefSeq"/>
        </authorList>
    </citation>
    <scope>IDENTIFICATION</scope>
    <source>
        <strain evidence="2">CBS 342.82</strain>
    </source>
</reference>
<dbReference type="RefSeq" id="XP_033458038.1">
    <property type="nucleotide sequence ID" value="XM_033600055.1"/>
</dbReference>
<evidence type="ECO:0000313" key="1">
    <source>
        <dbReference type="Proteomes" id="UP000504637"/>
    </source>
</evidence>
<dbReference type="Proteomes" id="UP000504637">
    <property type="component" value="Unplaced"/>
</dbReference>
<organism evidence="2">
    <name type="scientific">Dissoconium aciculare CBS 342.82</name>
    <dbReference type="NCBI Taxonomy" id="1314786"/>
    <lineage>
        <taxon>Eukaryota</taxon>
        <taxon>Fungi</taxon>
        <taxon>Dikarya</taxon>
        <taxon>Ascomycota</taxon>
        <taxon>Pezizomycotina</taxon>
        <taxon>Dothideomycetes</taxon>
        <taxon>Dothideomycetidae</taxon>
        <taxon>Mycosphaerellales</taxon>
        <taxon>Dissoconiaceae</taxon>
        <taxon>Dissoconium</taxon>
    </lineage>
</organism>